<evidence type="ECO:0000256" key="2">
    <source>
        <dbReference type="ARBA" id="ARBA00023125"/>
    </source>
</evidence>
<dbReference type="Proteomes" id="UP000065807">
    <property type="component" value="Chromosome"/>
</dbReference>
<keyword evidence="2" id="KW-0238">DNA-binding</keyword>
<protein>
    <submittedName>
        <fullName evidence="5">LacI family transcriptional regulator</fullName>
    </submittedName>
</protein>
<dbReference type="CDD" id="cd01392">
    <property type="entry name" value="HTH_LacI"/>
    <property type="match status" value="1"/>
</dbReference>
<keyword evidence="6" id="KW-1185">Reference proteome</keyword>
<evidence type="ECO:0000256" key="3">
    <source>
        <dbReference type="ARBA" id="ARBA00023163"/>
    </source>
</evidence>
<organism evidence="5 6">
    <name type="scientific">Limnochorda pilosa</name>
    <dbReference type="NCBI Taxonomy" id="1555112"/>
    <lineage>
        <taxon>Bacteria</taxon>
        <taxon>Bacillati</taxon>
        <taxon>Bacillota</taxon>
        <taxon>Limnochordia</taxon>
        <taxon>Limnochordales</taxon>
        <taxon>Limnochordaceae</taxon>
        <taxon>Limnochorda</taxon>
    </lineage>
</organism>
<dbReference type="SMART" id="SM00354">
    <property type="entry name" value="HTH_LACI"/>
    <property type="match status" value="1"/>
</dbReference>
<dbReference type="RefSeq" id="WP_068135280.1">
    <property type="nucleotide sequence ID" value="NZ_AP014924.1"/>
</dbReference>
<keyword evidence="3" id="KW-0804">Transcription</keyword>
<dbReference type="OrthoDB" id="9788209at2"/>
<dbReference type="Gene3D" id="1.10.260.40">
    <property type="entry name" value="lambda repressor-like DNA-binding domains"/>
    <property type="match status" value="1"/>
</dbReference>
<feature type="domain" description="HTH lacI-type" evidence="4">
    <location>
        <begin position="3"/>
        <end position="57"/>
    </location>
</feature>
<dbReference type="PANTHER" id="PTHR30146:SF109">
    <property type="entry name" value="HTH-TYPE TRANSCRIPTIONAL REGULATOR GALS"/>
    <property type="match status" value="1"/>
</dbReference>
<evidence type="ECO:0000313" key="6">
    <source>
        <dbReference type="Proteomes" id="UP000065807"/>
    </source>
</evidence>
<dbReference type="InterPro" id="IPR028082">
    <property type="entry name" value="Peripla_BP_I"/>
</dbReference>
<keyword evidence="1" id="KW-0805">Transcription regulation</keyword>
<dbReference type="AlphaFoldDB" id="A0A0K2SIP9"/>
<dbReference type="Gene3D" id="3.40.50.2300">
    <property type="match status" value="2"/>
</dbReference>
<dbReference type="PRINTS" id="PR00036">
    <property type="entry name" value="HTHLACI"/>
</dbReference>
<dbReference type="CDD" id="cd06294">
    <property type="entry name" value="PBP1_MalR-like"/>
    <property type="match status" value="1"/>
</dbReference>
<evidence type="ECO:0000313" key="5">
    <source>
        <dbReference type="EMBL" id="BAS27006.1"/>
    </source>
</evidence>
<accession>A0A0K2SIP9</accession>
<proteinExistence type="predicted"/>
<dbReference type="GO" id="GO:0003700">
    <property type="term" value="F:DNA-binding transcription factor activity"/>
    <property type="evidence" value="ECO:0007669"/>
    <property type="project" value="TreeGrafter"/>
</dbReference>
<dbReference type="InterPro" id="IPR046335">
    <property type="entry name" value="LacI/GalR-like_sensor"/>
</dbReference>
<sequence>MPVTIKDVARSAGVSPSTVSRVISDHPRISQGTKERVRRAMKELGYHPNAIARSLVTQSSRTLGLVMSRAAEAALANPFFPEVIRGIGSVANQARYALLLSTSLTPRQELEECQEMLESHRVDGLVLLASRVEDRLVTRLARRGYPFVVVGRVPEDQEVWWVNNDNAAAAREAVEHLLGLGHRRVGCLAGAPEYLVTQDRVTGYRQALEAHGLPFDPELVRFTDFSREQGSQAARGLLGLPDPPTAFFATDDLLAWGALQVASDLGLQVPRDLSVVGFNDDPMSGYLNPPLTTVRVPIFELGRVAARLLLERLHDPASPVQHVLVPTHLVPRASTAAAPRAATA</sequence>
<dbReference type="PANTHER" id="PTHR30146">
    <property type="entry name" value="LACI-RELATED TRANSCRIPTIONAL REPRESSOR"/>
    <property type="match status" value="1"/>
</dbReference>
<dbReference type="KEGG" id="lpil:LIP_1149"/>
<dbReference type="SUPFAM" id="SSF47413">
    <property type="entry name" value="lambda repressor-like DNA-binding domains"/>
    <property type="match status" value="1"/>
</dbReference>
<dbReference type="Pfam" id="PF13377">
    <property type="entry name" value="Peripla_BP_3"/>
    <property type="match status" value="1"/>
</dbReference>
<dbReference type="EMBL" id="AP014924">
    <property type="protein sequence ID" value="BAS27006.1"/>
    <property type="molecule type" value="Genomic_DNA"/>
</dbReference>
<dbReference type="InterPro" id="IPR010982">
    <property type="entry name" value="Lambda_DNA-bd_dom_sf"/>
</dbReference>
<reference evidence="6" key="1">
    <citation type="submission" date="2015-07" db="EMBL/GenBank/DDBJ databases">
        <title>Complete genome sequence and phylogenetic analysis of Limnochorda pilosa.</title>
        <authorList>
            <person name="Watanabe M."/>
            <person name="Kojima H."/>
            <person name="Fukui M."/>
        </authorList>
    </citation>
    <scope>NUCLEOTIDE SEQUENCE [LARGE SCALE GENOMIC DNA]</scope>
    <source>
        <strain evidence="6">HC45</strain>
    </source>
</reference>
<dbReference type="PROSITE" id="PS50932">
    <property type="entry name" value="HTH_LACI_2"/>
    <property type="match status" value="1"/>
</dbReference>
<dbReference type="GO" id="GO:0000976">
    <property type="term" value="F:transcription cis-regulatory region binding"/>
    <property type="evidence" value="ECO:0007669"/>
    <property type="project" value="TreeGrafter"/>
</dbReference>
<evidence type="ECO:0000259" key="4">
    <source>
        <dbReference type="PROSITE" id="PS50932"/>
    </source>
</evidence>
<reference evidence="6" key="2">
    <citation type="journal article" date="2016" name="Int. J. Syst. Evol. Microbiol.">
        <title>Complete genome sequence and cell structure of Limnochorda pilosa, a Gram-negative spore-former within the phylum Firmicutes.</title>
        <authorList>
            <person name="Watanabe M."/>
            <person name="Kojima H."/>
            <person name="Fukui M."/>
        </authorList>
    </citation>
    <scope>NUCLEOTIDE SEQUENCE [LARGE SCALE GENOMIC DNA]</scope>
    <source>
        <strain evidence="6">HC45</strain>
    </source>
</reference>
<name>A0A0K2SIP9_LIMPI</name>
<gene>
    <name evidence="5" type="ORF">LIP_1149</name>
</gene>
<dbReference type="STRING" id="1555112.LIP_1149"/>
<dbReference type="SUPFAM" id="SSF53822">
    <property type="entry name" value="Periplasmic binding protein-like I"/>
    <property type="match status" value="1"/>
</dbReference>
<dbReference type="Pfam" id="PF00356">
    <property type="entry name" value="LacI"/>
    <property type="match status" value="1"/>
</dbReference>
<dbReference type="InterPro" id="IPR000843">
    <property type="entry name" value="HTH_LacI"/>
</dbReference>
<evidence type="ECO:0000256" key="1">
    <source>
        <dbReference type="ARBA" id="ARBA00023015"/>
    </source>
</evidence>
<dbReference type="PROSITE" id="PS00356">
    <property type="entry name" value="HTH_LACI_1"/>
    <property type="match status" value="1"/>
</dbReference>